<comment type="caution">
    <text evidence="11">The sequence shown here is derived from an EMBL/GenBank/DDBJ whole genome shotgun (WGS) entry which is preliminary data.</text>
</comment>
<comment type="similarity">
    <text evidence="2">Belongs to the polyprenol kinase family.</text>
</comment>
<feature type="transmembrane region" description="Helical" evidence="10">
    <location>
        <begin position="215"/>
        <end position="234"/>
    </location>
</feature>
<dbReference type="PANTHER" id="PTHR13205:SF15">
    <property type="entry name" value="DOLICHOL KINASE"/>
    <property type="match status" value="1"/>
</dbReference>
<evidence type="ECO:0000256" key="9">
    <source>
        <dbReference type="ARBA" id="ARBA00023136"/>
    </source>
</evidence>
<keyword evidence="8 10" id="KW-1133">Transmembrane helix</keyword>
<evidence type="ECO:0000256" key="5">
    <source>
        <dbReference type="ARBA" id="ARBA00022692"/>
    </source>
</evidence>
<feature type="transmembrane region" description="Helical" evidence="10">
    <location>
        <begin position="174"/>
        <end position="195"/>
    </location>
</feature>
<name>A0AAD5XKW6_9FUNG</name>
<feature type="transmembrane region" description="Helical" evidence="10">
    <location>
        <begin position="31"/>
        <end position="50"/>
    </location>
</feature>
<keyword evidence="5 10" id="KW-0812">Transmembrane</keyword>
<dbReference type="InterPro" id="IPR032974">
    <property type="entry name" value="Polypren_kinase"/>
</dbReference>
<evidence type="ECO:0000256" key="1">
    <source>
        <dbReference type="ARBA" id="ARBA00004477"/>
    </source>
</evidence>
<dbReference type="PANTHER" id="PTHR13205">
    <property type="entry name" value="TRANSMEMBRANE PROTEIN 15-RELATED"/>
    <property type="match status" value="1"/>
</dbReference>
<feature type="transmembrane region" description="Helical" evidence="10">
    <location>
        <begin position="85"/>
        <end position="106"/>
    </location>
</feature>
<protein>
    <recommendedName>
        <fullName evidence="3">dolichol kinase</fullName>
        <ecNumber evidence="3">2.7.1.108</ecNumber>
    </recommendedName>
</protein>
<feature type="transmembrane region" description="Helical" evidence="10">
    <location>
        <begin position="62"/>
        <end position="79"/>
    </location>
</feature>
<accession>A0AAD5XKW6</accession>
<dbReference type="EC" id="2.7.1.108" evidence="3"/>
<reference evidence="11" key="1">
    <citation type="submission" date="2020-05" db="EMBL/GenBank/DDBJ databases">
        <title>Phylogenomic resolution of chytrid fungi.</title>
        <authorList>
            <person name="Stajich J.E."/>
            <person name="Amses K."/>
            <person name="Simmons R."/>
            <person name="Seto K."/>
            <person name="Myers J."/>
            <person name="Bonds A."/>
            <person name="Quandt C.A."/>
            <person name="Barry K."/>
            <person name="Liu P."/>
            <person name="Grigoriev I."/>
            <person name="Longcore J.E."/>
            <person name="James T.Y."/>
        </authorList>
    </citation>
    <scope>NUCLEOTIDE SEQUENCE</scope>
    <source>
        <strain evidence="11">JEL0513</strain>
    </source>
</reference>
<evidence type="ECO:0000256" key="4">
    <source>
        <dbReference type="ARBA" id="ARBA00022679"/>
    </source>
</evidence>
<proteinExistence type="inferred from homology"/>
<feature type="transmembrane region" description="Helical" evidence="10">
    <location>
        <begin position="246"/>
        <end position="269"/>
    </location>
</feature>
<keyword evidence="6" id="KW-0418">Kinase</keyword>
<evidence type="ECO:0000313" key="12">
    <source>
        <dbReference type="Proteomes" id="UP001211907"/>
    </source>
</evidence>
<dbReference type="Proteomes" id="UP001211907">
    <property type="component" value="Unassembled WGS sequence"/>
</dbReference>
<evidence type="ECO:0000256" key="3">
    <source>
        <dbReference type="ARBA" id="ARBA00012132"/>
    </source>
</evidence>
<organism evidence="11 12">
    <name type="scientific">Physocladia obscura</name>
    <dbReference type="NCBI Taxonomy" id="109957"/>
    <lineage>
        <taxon>Eukaryota</taxon>
        <taxon>Fungi</taxon>
        <taxon>Fungi incertae sedis</taxon>
        <taxon>Chytridiomycota</taxon>
        <taxon>Chytridiomycota incertae sedis</taxon>
        <taxon>Chytridiomycetes</taxon>
        <taxon>Chytridiales</taxon>
        <taxon>Chytriomycetaceae</taxon>
        <taxon>Physocladia</taxon>
    </lineage>
</organism>
<dbReference type="AlphaFoldDB" id="A0AAD5XKW6"/>
<dbReference type="GO" id="GO:0043048">
    <property type="term" value="P:dolichyl monophosphate biosynthetic process"/>
    <property type="evidence" value="ECO:0007669"/>
    <property type="project" value="TreeGrafter"/>
</dbReference>
<keyword evidence="4" id="KW-0808">Transferase</keyword>
<keyword evidence="12" id="KW-1185">Reference proteome</keyword>
<evidence type="ECO:0000256" key="10">
    <source>
        <dbReference type="SAM" id="Phobius"/>
    </source>
</evidence>
<dbReference type="EMBL" id="JADGJH010000009">
    <property type="protein sequence ID" value="KAJ3142624.1"/>
    <property type="molecule type" value="Genomic_DNA"/>
</dbReference>
<keyword evidence="7" id="KW-0256">Endoplasmic reticulum</keyword>
<comment type="subcellular location">
    <subcellularLocation>
        <location evidence="1">Endoplasmic reticulum membrane</location>
        <topology evidence="1">Multi-pass membrane protein</topology>
    </subcellularLocation>
</comment>
<sequence length="328" mass="34763">MALLSLYSGTAATVQIQKICATDCIRNLPDSAAMGFVVVPTVLAAGLIKINSDPTQHNCDYAALLLSISLACAIPKMFITLSDAGAARFILCSFGLLVSVLQAISAIQGLSLLSSSTLVLFTTVLNSAGCFALINVLPKSFSISEAMVVADILFLFAIDAVFATISFGPDLMHLSFSVALSVLIFIEYIRIFKVYPYGVALHTFMRTFFDQKDSGVFILSHIYLLVGCALPIWITRATIQSTKLTTGTYGVIVLGIADSCASIVGVQYGKMRWQMGGAFPSGGKKTVEGTLAFMVSMVVSLLVIRAVLGDDGGVLKICCVAVYSGLEA</sequence>
<dbReference type="GO" id="GO:0005789">
    <property type="term" value="C:endoplasmic reticulum membrane"/>
    <property type="evidence" value="ECO:0007669"/>
    <property type="project" value="UniProtKB-SubCell"/>
</dbReference>
<evidence type="ECO:0000256" key="7">
    <source>
        <dbReference type="ARBA" id="ARBA00022824"/>
    </source>
</evidence>
<keyword evidence="9 10" id="KW-0472">Membrane</keyword>
<evidence type="ECO:0000256" key="6">
    <source>
        <dbReference type="ARBA" id="ARBA00022777"/>
    </source>
</evidence>
<dbReference type="GO" id="GO:0004168">
    <property type="term" value="F:dolichol kinase activity"/>
    <property type="evidence" value="ECO:0007669"/>
    <property type="project" value="UniProtKB-EC"/>
</dbReference>
<evidence type="ECO:0000256" key="8">
    <source>
        <dbReference type="ARBA" id="ARBA00022989"/>
    </source>
</evidence>
<evidence type="ECO:0000313" key="11">
    <source>
        <dbReference type="EMBL" id="KAJ3142624.1"/>
    </source>
</evidence>
<gene>
    <name evidence="11" type="ORF">HK100_012476</name>
</gene>
<feature type="transmembrane region" description="Helical" evidence="10">
    <location>
        <begin position="143"/>
        <end position="162"/>
    </location>
</feature>
<evidence type="ECO:0000256" key="2">
    <source>
        <dbReference type="ARBA" id="ARBA00010794"/>
    </source>
</evidence>
<feature type="transmembrane region" description="Helical" evidence="10">
    <location>
        <begin position="289"/>
        <end position="308"/>
    </location>
</feature>
<feature type="transmembrane region" description="Helical" evidence="10">
    <location>
        <begin position="118"/>
        <end position="137"/>
    </location>
</feature>